<evidence type="ECO:0000256" key="28">
    <source>
        <dbReference type="SAM" id="MobiDB-lite"/>
    </source>
</evidence>
<evidence type="ECO:0000256" key="12">
    <source>
        <dbReference type="ARBA" id="ARBA00022617"/>
    </source>
</evidence>
<dbReference type="PRINTS" id="PR00457">
    <property type="entry name" value="ANPEROXIDASE"/>
</dbReference>
<accession>A0A6F9DPA4</accession>
<keyword evidence="16" id="KW-0492">Microsome</keyword>
<dbReference type="GO" id="GO:0016702">
    <property type="term" value="F:oxidoreductase activity, acting on single donors with incorporation of molecular oxygen, incorporation of two atoms of oxygen"/>
    <property type="evidence" value="ECO:0007669"/>
    <property type="project" value="TreeGrafter"/>
</dbReference>
<comment type="catalytic activity">
    <reaction evidence="25">
        <text>(9Z,12Z)-octadecadienoate + AH2 + O2 = (13R)-hydroxy-(9Z,11E)-octadecadienoate + A + H2O</text>
        <dbReference type="Rhea" id="RHEA:75455"/>
        <dbReference type="ChEBI" id="CHEBI:13193"/>
        <dbReference type="ChEBI" id="CHEBI:15377"/>
        <dbReference type="ChEBI" id="CHEBI:15379"/>
        <dbReference type="ChEBI" id="CHEBI:17499"/>
        <dbReference type="ChEBI" id="CHEBI:30245"/>
        <dbReference type="ChEBI" id="CHEBI:136655"/>
    </reaction>
    <physiologicalReaction direction="left-to-right" evidence="25">
        <dbReference type="Rhea" id="RHEA:75456"/>
    </physiologicalReaction>
</comment>
<evidence type="ECO:0000256" key="16">
    <source>
        <dbReference type="ARBA" id="ARBA00022848"/>
    </source>
</evidence>
<evidence type="ECO:0000256" key="27">
    <source>
        <dbReference type="PROSITE-ProRule" id="PRU00076"/>
    </source>
</evidence>
<dbReference type="InterPro" id="IPR050783">
    <property type="entry name" value="Oxylipin_biosynth_metab"/>
</dbReference>
<keyword evidence="12 26" id="KW-0349">Heme</keyword>
<dbReference type="SUPFAM" id="SSF57196">
    <property type="entry name" value="EGF/Laminin"/>
    <property type="match status" value="1"/>
</dbReference>
<keyword evidence="15" id="KW-0276">Fatty acid metabolism</keyword>
<dbReference type="InterPro" id="IPR010255">
    <property type="entry name" value="Haem_peroxidase_sf"/>
</dbReference>
<evidence type="ECO:0000256" key="9">
    <source>
        <dbReference type="ARBA" id="ARBA00022516"/>
    </source>
</evidence>
<dbReference type="GO" id="GO:0046872">
    <property type="term" value="F:metal ion binding"/>
    <property type="evidence" value="ECO:0007669"/>
    <property type="project" value="UniProtKB-KW"/>
</dbReference>
<dbReference type="SUPFAM" id="SSF48113">
    <property type="entry name" value="Heme-dependent peroxidases"/>
    <property type="match status" value="1"/>
</dbReference>
<keyword evidence="8" id="KW-0644">Prostaglandin metabolism</keyword>
<dbReference type="PROSITE" id="PS50292">
    <property type="entry name" value="PEROXIDASE_3"/>
    <property type="match status" value="1"/>
</dbReference>
<comment type="subcellular location">
    <subcellularLocation>
        <location evidence="3">Endoplasmic reticulum membrane</location>
    </subcellularLocation>
    <subcellularLocation>
        <location evidence="2">Microsome membrane</location>
    </subcellularLocation>
</comment>
<feature type="region of interest" description="Disordered" evidence="28">
    <location>
        <begin position="576"/>
        <end position="596"/>
    </location>
</feature>
<keyword evidence="9" id="KW-0444">Lipid biosynthesis</keyword>
<keyword evidence="13 26" id="KW-0479">Metal-binding</keyword>
<name>A0A6F9DPA4_9ASCI</name>
<dbReference type="PROSITE" id="PS50026">
    <property type="entry name" value="EGF_3"/>
    <property type="match status" value="1"/>
</dbReference>
<evidence type="ECO:0000256" key="24">
    <source>
        <dbReference type="ARBA" id="ARBA00036358"/>
    </source>
</evidence>
<evidence type="ECO:0000256" key="21">
    <source>
        <dbReference type="ARBA" id="ARBA00023160"/>
    </source>
</evidence>
<evidence type="ECO:0000256" key="5">
    <source>
        <dbReference type="ARBA" id="ARBA00008928"/>
    </source>
</evidence>
<comment type="subunit">
    <text evidence="6">Homodimer.</text>
</comment>
<comment type="pathway">
    <text evidence="4">Lipid metabolism; prostaglandin biosynthesis.</text>
</comment>
<comment type="catalytic activity">
    <reaction evidence="22">
        <text>(9Z,12Z)-octadecadienoate + AH2 + O2 = (9S)-hydroxy-(10E,12Z)-octadecadienoate + A + H2O</text>
        <dbReference type="Rhea" id="RHEA:75459"/>
        <dbReference type="ChEBI" id="CHEBI:13193"/>
        <dbReference type="ChEBI" id="CHEBI:15377"/>
        <dbReference type="ChEBI" id="CHEBI:15379"/>
        <dbReference type="ChEBI" id="CHEBI:17499"/>
        <dbReference type="ChEBI" id="CHEBI:30245"/>
        <dbReference type="ChEBI" id="CHEBI:77852"/>
    </reaction>
    <physiologicalReaction direction="left-to-right" evidence="22">
        <dbReference type="Rhea" id="RHEA:75460"/>
    </physiologicalReaction>
</comment>
<keyword evidence="29" id="KW-0732">Signal</keyword>
<dbReference type="EMBL" id="LR789405">
    <property type="protein sequence ID" value="CAB3265267.1"/>
    <property type="molecule type" value="mRNA"/>
</dbReference>
<evidence type="ECO:0000256" key="10">
    <source>
        <dbReference type="ARBA" id="ARBA00022559"/>
    </source>
</evidence>
<comment type="cofactor">
    <cofactor evidence="1">
        <name>heme b</name>
        <dbReference type="ChEBI" id="CHEBI:60344"/>
    </cofactor>
</comment>
<dbReference type="Gene3D" id="2.10.25.10">
    <property type="entry name" value="Laminin"/>
    <property type="match status" value="1"/>
</dbReference>
<feature type="chain" id="PRO_5026027865" description="prostaglandin-endoperoxide synthase" evidence="29">
    <location>
        <begin position="23"/>
        <end position="647"/>
    </location>
</feature>
<evidence type="ECO:0000256" key="14">
    <source>
        <dbReference type="ARBA" id="ARBA00022824"/>
    </source>
</evidence>
<dbReference type="PANTHER" id="PTHR11903:SF39">
    <property type="entry name" value="PROSTAGLANDIN G_H SYNTHASE 2-LIKE"/>
    <property type="match status" value="1"/>
</dbReference>
<evidence type="ECO:0000256" key="19">
    <source>
        <dbReference type="ARBA" id="ARBA00023004"/>
    </source>
</evidence>
<evidence type="ECO:0000256" key="13">
    <source>
        <dbReference type="ARBA" id="ARBA00022723"/>
    </source>
</evidence>
<dbReference type="Gene3D" id="1.10.640.10">
    <property type="entry name" value="Haem peroxidase domain superfamily, animal type"/>
    <property type="match status" value="1"/>
</dbReference>
<gene>
    <name evidence="31" type="primary">Ptgs2</name>
</gene>
<keyword evidence="18" id="KW-0560">Oxidoreductase</keyword>
<keyword evidence="17" id="KW-0223">Dioxygenase</keyword>
<feature type="domain" description="EGF-like" evidence="30">
    <location>
        <begin position="24"/>
        <end position="62"/>
    </location>
</feature>
<dbReference type="InterPro" id="IPR000742">
    <property type="entry name" value="EGF"/>
</dbReference>
<feature type="signal peptide" evidence="29">
    <location>
        <begin position="1"/>
        <end position="22"/>
    </location>
</feature>
<keyword evidence="11" id="KW-0643">Prostaglandin biosynthesis</keyword>
<evidence type="ECO:0000256" key="18">
    <source>
        <dbReference type="ARBA" id="ARBA00023002"/>
    </source>
</evidence>
<evidence type="ECO:0000256" key="4">
    <source>
        <dbReference type="ARBA" id="ARBA00004702"/>
    </source>
</evidence>
<evidence type="ECO:0000256" key="29">
    <source>
        <dbReference type="SAM" id="SignalP"/>
    </source>
</evidence>
<dbReference type="GO" id="GO:0043005">
    <property type="term" value="C:neuron projection"/>
    <property type="evidence" value="ECO:0007669"/>
    <property type="project" value="TreeGrafter"/>
</dbReference>
<dbReference type="GO" id="GO:0019371">
    <property type="term" value="P:cyclooxygenase pathway"/>
    <property type="evidence" value="ECO:0007669"/>
    <property type="project" value="TreeGrafter"/>
</dbReference>
<dbReference type="AlphaFoldDB" id="A0A6F9DPA4"/>
<feature type="binding site" description="axial binding residue" evidence="26">
    <location>
        <position position="380"/>
    </location>
    <ligand>
        <name>heme b</name>
        <dbReference type="ChEBI" id="CHEBI:60344"/>
    </ligand>
    <ligandPart>
        <name>Fe</name>
        <dbReference type="ChEBI" id="CHEBI:18248"/>
    </ligandPart>
</feature>
<dbReference type="GO" id="GO:0004666">
    <property type="term" value="F:prostaglandin-endoperoxide synthase activity"/>
    <property type="evidence" value="ECO:0007669"/>
    <property type="project" value="UniProtKB-EC"/>
</dbReference>
<dbReference type="EC" id="1.14.99.1" evidence="7"/>
<keyword evidence="19 26" id="KW-0408">Iron</keyword>
<keyword evidence="10" id="KW-0575">Peroxidase</keyword>
<dbReference type="InterPro" id="IPR037120">
    <property type="entry name" value="Haem_peroxidase_sf_animal"/>
</dbReference>
<comment type="caution">
    <text evidence="27">Lacks conserved residue(s) required for the propagation of feature annotation.</text>
</comment>
<comment type="catalytic activity">
    <reaction evidence="24">
        <text>(9Z,12Z)-octadecadienoate + AH2 + O2 = (13S)-hydroxy-(9Z,11E)-octadecadienoate + A + H2O</text>
        <dbReference type="Rhea" id="RHEA:75451"/>
        <dbReference type="ChEBI" id="CHEBI:13193"/>
        <dbReference type="ChEBI" id="CHEBI:15377"/>
        <dbReference type="ChEBI" id="CHEBI:15379"/>
        <dbReference type="ChEBI" id="CHEBI:17499"/>
        <dbReference type="ChEBI" id="CHEBI:30245"/>
        <dbReference type="ChEBI" id="CHEBI:90850"/>
    </reaction>
    <physiologicalReaction direction="left-to-right" evidence="24">
        <dbReference type="Rhea" id="RHEA:75452"/>
    </physiologicalReaction>
</comment>
<proteinExistence type="evidence at transcript level"/>
<evidence type="ECO:0000256" key="15">
    <source>
        <dbReference type="ARBA" id="ARBA00022832"/>
    </source>
</evidence>
<evidence type="ECO:0000313" key="31">
    <source>
        <dbReference type="EMBL" id="CAB3265267.1"/>
    </source>
</evidence>
<evidence type="ECO:0000256" key="8">
    <source>
        <dbReference type="ARBA" id="ARBA00022501"/>
    </source>
</evidence>
<evidence type="ECO:0000256" key="3">
    <source>
        <dbReference type="ARBA" id="ARBA00004586"/>
    </source>
</evidence>
<keyword evidence="14" id="KW-0256">Endoplasmic reticulum</keyword>
<evidence type="ECO:0000259" key="30">
    <source>
        <dbReference type="PROSITE" id="PS50026"/>
    </source>
</evidence>
<keyword evidence="21" id="KW-0275">Fatty acid biosynthesis</keyword>
<comment type="similarity">
    <text evidence="5">Belongs to the prostaglandin G/H synthase family.</text>
</comment>
<comment type="catalytic activity">
    <reaction evidence="23">
        <text>(9Z,12Z)-octadecadienoate + AH2 + O2 = (9R)-hydroxy-(10E,12Z)-octadecadienoate + A + H2O</text>
        <dbReference type="Rhea" id="RHEA:75447"/>
        <dbReference type="ChEBI" id="CHEBI:13193"/>
        <dbReference type="ChEBI" id="CHEBI:15377"/>
        <dbReference type="ChEBI" id="CHEBI:15379"/>
        <dbReference type="ChEBI" id="CHEBI:17499"/>
        <dbReference type="ChEBI" id="CHEBI:30245"/>
        <dbReference type="ChEBI" id="CHEBI:77895"/>
    </reaction>
    <physiologicalReaction direction="left-to-right" evidence="23">
        <dbReference type="Rhea" id="RHEA:75448"/>
    </physiologicalReaction>
</comment>
<organism evidence="31">
    <name type="scientific">Phallusia mammillata</name>
    <dbReference type="NCBI Taxonomy" id="59560"/>
    <lineage>
        <taxon>Eukaryota</taxon>
        <taxon>Metazoa</taxon>
        <taxon>Chordata</taxon>
        <taxon>Tunicata</taxon>
        <taxon>Ascidiacea</taxon>
        <taxon>Phlebobranchia</taxon>
        <taxon>Ascidiidae</taxon>
        <taxon>Phallusia</taxon>
    </lineage>
</organism>
<keyword evidence="20" id="KW-0443">Lipid metabolism</keyword>
<dbReference type="GO" id="GO:0004601">
    <property type="term" value="F:peroxidase activity"/>
    <property type="evidence" value="ECO:0007669"/>
    <property type="project" value="UniProtKB-KW"/>
</dbReference>
<evidence type="ECO:0000256" key="1">
    <source>
        <dbReference type="ARBA" id="ARBA00001970"/>
    </source>
</evidence>
<reference evidence="31" key="1">
    <citation type="submission" date="2020-04" db="EMBL/GenBank/DDBJ databases">
        <authorList>
            <person name="Neveu A P."/>
        </authorList>
    </citation>
    <scope>NUCLEOTIDE SEQUENCE</scope>
    <source>
        <tissue evidence="31">Whole embryo</tissue>
    </source>
</reference>
<evidence type="ECO:0000256" key="26">
    <source>
        <dbReference type="PIRSR" id="PIRSR619791-2"/>
    </source>
</evidence>
<dbReference type="PANTHER" id="PTHR11903">
    <property type="entry name" value="PROSTAGLANDIN G/H SYNTHASE"/>
    <property type="match status" value="1"/>
</dbReference>
<dbReference type="GO" id="GO:0006979">
    <property type="term" value="P:response to oxidative stress"/>
    <property type="evidence" value="ECO:0007669"/>
    <property type="project" value="InterPro"/>
</dbReference>
<dbReference type="GO" id="GO:0005789">
    <property type="term" value="C:endoplasmic reticulum membrane"/>
    <property type="evidence" value="ECO:0007669"/>
    <property type="project" value="UniProtKB-SubCell"/>
</dbReference>
<evidence type="ECO:0000256" key="7">
    <source>
        <dbReference type="ARBA" id="ARBA00012440"/>
    </source>
</evidence>
<evidence type="ECO:0000256" key="25">
    <source>
        <dbReference type="ARBA" id="ARBA00036409"/>
    </source>
</evidence>
<evidence type="ECO:0000256" key="2">
    <source>
        <dbReference type="ARBA" id="ARBA00004524"/>
    </source>
</evidence>
<evidence type="ECO:0000256" key="22">
    <source>
        <dbReference type="ARBA" id="ARBA00035976"/>
    </source>
</evidence>
<feature type="compositionally biased region" description="Polar residues" evidence="28">
    <location>
        <begin position="617"/>
        <end position="634"/>
    </location>
</feature>
<evidence type="ECO:0000256" key="11">
    <source>
        <dbReference type="ARBA" id="ARBA00022585"/>
    </source>
</evidence>
<protein>
    <recommendedName>
        <fullName evidence="7">prostaglandin-endoperoxide synthase</fullName>
        <ecNumber evidence="7">1.14.99.1</ecNumber>
    </recommendedName>
</protein>
<evidence type="ECO:0000256" key="6">
    <source>
        <dbReference type="ARBA" id="ARBA00011738"/>
    </source>
</evidence>
<feature type="compositionally biased region" description="Basic and acidic residues" evidence="28">
    <location>
        <begin position="635"/>
        <end position="647"/>
    </location>
</feature>
<dbReference type="GO" id="GO:0020037">
    <property type="term" value="F:heme binding"/>
    <property type="evidence" value="ECO:0007669"/>
    <property type="project" value="InterPro"/>
</dbReference>
<feature type="region of interest" description="Disordered" evidence="28">
    <location>
        <begin position="609"/>
        <end position="647"/>
    </location>
</feature>
<dbReference type="Pfam" id="PF03098">
    <property type="entry name" value="An_peroxidase"/>
    <property type="match status" value="1"/>
</dbReference>
<evidence type="ECO:0000256" key="20">
    <source>
        <dbReference type="ARBA" id="ARBA00023098"/>
    </source>
</evidence>
<evidence type="ECO:0000256" key="17">
    <source>
        <dbReference type="ARBA" id="ARBA00022964"/>
    </source>
</evidence>
<keyword evidence="27" id="KW-0245">EGF-like domain</keyword>
<sequence>MKPCKPTLLFSVLLTIINSSYGESYDPCCSFPCKNIGVCTALEDDKYECDCTGTGYYGDQCQTPYISTRVKRSLKPSKQFLFYFLTHYDWFWDIINSLLSVRKFLMKTVLFVKIGPIAEPSPHVGYDSYTTWNTYTNKSVYARTLPPVPENCPTPMGVKGPKVLPDPLIVAKKLFARDKFEPCSARTNVLFPLFAQHFTHQFFKTKFPAGMPHQDGNHGVDLSHVYGDSIERTTGLRMLKDGKLKYSVIGGEMFPPLVSEADVHMYGAKKVPEGYRFATGHSAFLVSPTFMIFGTLWLREHNRVCDVLNEMHPNWDDERLFQTARLIVTGEMIKVVVEDYVQHMSGFNFKLLYDPELLHGMSFSYHNQVHIEFQLLYRWHSLVPDYFKIDGDDVSVRSLLFNHSAFVDRGMETLMRSFSKQLAGKVQGGRNQGRDTIAVLIQGIKDGRKMRMQSFNQYRVKFGMAPIKSFDEFTNDVAMARDLKEMYGDIDALEFVVGIYLQKPRPHGMFGESMAETGAPYSLKGLYGNPIGSPGWWKPSTFGGQKGFDIIKTSSLQALVCRNVKGCPRVSFKVPDEAEYDASKTKPKPQNESNMADILMEAIRGEKIQSLGGAQDPSVTSHGIGSKTKVSQVAKNEEIKKPDKTEL</sequence>
<evidence type="ECO:0000256" key="23">
    <source>
        <dbReference type="ARBA" id="ARBA00036313"/>
    </source>
</evidence>
<dbReference type="InterPro" id="IPR019791">
    <property type="entry name" value="Haem_peroxidase_animal"/>
</dbReference>